<feature type="compositionally biased region" description="Basic residues" evidence="1">
    <location>
        <begin position="218"/>
        <end position="251"/>
    </location>
</feature>
<evidence type="ECO:0000256" key="1">
    <source>
        <dbReference type="SAM" id="MobiDB-lite"/>
    </source>
</evidence>
<reference evidence="2" key="1">
    <citation type="journal article" date="2020" name="Nature">
        <title>Giant virus diversity and host interactions through global metagenomics.</title>
        <authorList>
            <person name="Schulz F."/>
            <person name="Roux S."/>
            <person name="Paez-Espino D."/>
            <person name="Jungbluth S."/>
            <person name="Walsh D.A."/>
            <person name="Denef V.J."/>
            <person name="McMahon K.D."/>
            <person name="Konstantinidis K.T."/>
            <person name="Eloe-Fadrosh E.A."/>
            <person name="Kyrpides N.C."/>
            <person name="Woyke T."/>
        </authorList>
    </citation>
    <scope>NUCLEOTIDE SEQUENCE</scope>
    <source>
        <strain evidence="2">GVMAG-M-3300019093-7</strain>
    </source>
</reference>
<accession>A0A6C0BW21</accession>
<sequence length="251" mass="29693">MIENNERGELLKFKLSKGQLNDYMASCRHDTDCGVAVLEWIGTFDPSVIEELGKKSSNIGGLPTQDTLNTIYKRYSTKNYEIVFYRNINKATSELKQNEFTIVDGQRDKTAHSFILGKNDSNELFVFDAQINKYFKQPSDYIRDQKFNFVGFLRNTKQFHPLNSNLTLRQTKEYKPPSKKQRIRTHEEQLEKEIKEKKEKDDELVNEFEKMSLNARGLQKRRKTTKKTMKKTKRRGNIKRKNTRRDSKKYK</sequence>
<dbReference type="AlphaFoldDB" id="A0A6C0BW21"/>
<organism evidence="2">
    <name type="scientific">viral metagenome</name>
    <dbReference type="NCBI Taxonomy" id="1070528"/>
    <lineage>
        <taxon>unclassified sequences</taxon>
        <taxon>metagenomes</taxon>
        <taxon>organismal metagenomes</taxon>
    </lineage>
</organism>
<feature type="region of interest" description="Disordered" evidence="1">
    <location>
        <begin position="211"/>
        <end position="251"/>
    </location>
</feature>
<dbReference type="EMBL" id="MN739268">
    <property type="protein sequence ID" value="QHS96262.1"/>
    <property type="molecule type" value="Genomic_DNA"/>
</dbReference>
<evidence type="ECO:0000313" key="2">
    <source>
        <dbReference type="EMBL" id="QHS96262.1"/>
    </source>
</evidence>
<proteinExistence type="predicted"/>
<name>A0A6C0BW21_9ZZZZ</name>
<protein>
    <submittedName>
        <fullName evidence="2">Uncharacterized protein</fullName>
    </submittedName>
</protein>